<dbReference type="Ensembl" id="ENSSSCT00050019808.1">
    <property type="protein sequence ID" value="ENSSSCP00050008233.1"/>
    <property type="gene ID" value="ENSSSCG00050014662.1"/>
</dbReference>
<sequence>MRTRHQLISDLGLKNNYVSPEFLIEMLPDGLFQCKKLQCLLLGKNSLMSLSPHVGELSNLTHLELVGNYLETLPPELEGCQSLKRSCLIVEENLLNTLPPPVTERLQTGLDKC</sequence>
<dbReference type="Proteomes" id="UP000694571">
    <property type="component" value="Unplaced"/>
</dbReference>
<keyword evidence="2" id="KW-0677">Repeat</keyword>
<evidence type="ECO:0000256" key="2">
    <source>
        <dbReference type="ARBA" id="ARBA00022737"/>
    </source>
</evidence>
<dbReference type="PANTHER" id="PTHR48051">
    <property type="match status" value="1"/>
</dbReference>
<dbReference type="AlphaFoldDB" id="A0A8D1LH45"/>
<proteinExistence type="predicted"/>
<dbReference type="Gene3D" id="3.80.10.10">
    <property type="entry name" value="Ribonuclease Inhibitor"/>
    <property type="match status" value="1"/>
</dbReference>
<evidence type="ECO:0000313" key="3">
    <source>
        <dbReference type="Ensembl" id="ENSSSCP00050008233.1"/>
    </source>
</evidence>
<organism evidence="3 4">
    <name type="scientific">Sus scrofa</name>
    <name type="common">Pig</name>
    <dbReference type="NCBI Taxonomy" id="9823"/>
    <lineage>
        <taxon>Eukaryota</taxon>
        <taxon>Metazoa</taxon>
        <taxon>Chordata</taxon>
        <taxon>Craniata</taxon>
        <taxon>Vertebrata</taxon>
        <taxon>Euteleostomi</taxon>
        <taxon>Mammalia</taxon>
        <taxon>Eutheria</taxon>
        <taxon>Laurasiatheria</taxon>
        <taxon>Artiodactyla</taxon>
        <taxon>Suina</taxon>
        <taxon>Suidae</taxon>
        <taxon>Sus</taxon>
    </lineage>
</organism>
<accession>A0A8D1LH45</accession>
<reference evidence="3" key="1">
    <citation type="submission" date="2025-08" db="UniProtKB">
        <authorList>
            <consortium name="Ensembl"/>
        </authorList>
    </citation>
    <scope>IDENTIFICATION</scope>
</reference>
<dbReference type="InterPro" id="IPR050216">
    <property type="entry name" value="LRR_domain-containing"/>
</dbReference>
<dbReference type="PANTHER" id="PTHR48051:SF54">
    <property type="entry name" value="LEUCINE-RICH REPEAT-CONTAINING PROTEIN"/>
    <property type="match status" value="1"/>
</dbReference>
<dbReference type="InterPro" id="IPR032675">
    <property type="entry name" value="LRR_dom_sf"/>
</dbReference>
<name>A0A8D1LH45_PIG</name>
<evidence type="ECO:0000313" key="4">
    <source>
        <dbReference type="Proteomes" id="UP000694571"/>
    </source>
</evidence>
<dbReference type="SUPFAM" id="SSF52047">
    <property type="entry name" value="RNI-like"/>
    <property type="match status" value="1"/>
</dbReference>
<dbReference type="FunFam" id="3.80.10.10:FF:000225">
    <property type="entry name" value="volume-regulated anion channel subunit LRRC8B"/>
    <property type="match status" value="1"/>
</dbReference>
<protein>
    <submittedName>
        <fullName evidence="3">Leucine rich repeat containing 8 VRAC subunit B</fullName>
    </submittedName>
</protein>
<keyword evidence="1" id="KW-0433">Leucine-rich repeat</keyword>
<evidence type="ECO:0000256" key="1">
    <source>
        <dbReference type="ARBA" id="ARBA00022614"/>
    </source>
</evidence>